<sequence>MAAEPLLRITPSAVRFRPVPLLTLLLVVLIGVAVAVVFRPAEPPIVIRGKMGSKVDFFRDQEVQKILLRNRFDVRVDDSGSRDVAVHDIESYDFVFPSGQPAADLIMAERQDNKKDVQSYLLFSSPIVLATYRPYAQALSAAGVAEPVPRGAAETLYYRVDIGKFVELTEQGTSWDQIDIRRYGPGSSNVVLAHTPDVCASNSGGTYQAMVAYAKYGQRFTTSNEKQVIEFAETPRRIYEAQGAPTADRMPYYLSAEGKSIAPVVVIYEHQYLAYQLSRPPGRPDRERVLLYPRAHFETQPRLLALNDKGRKLAQFLQTDPEVRRRAVQLGFRMLDRNPGTVSSQLNELLVGRGLDVPAADDGTYVSLPRFDVFDKFIVEVGGCPR</sequence>
<gene>
    <name evidence="1" type="ORF">IT779_17410</name>
</gene>
<protein>
    <submittedName>
        <fullName evidence="1">Uncharacterized protein</fullName>
    </submittedName>
</protein>
<evidence type="ECO:0000313" key="2">
    <source>
        <dbReference type="Proteomes" id="UP000655751"/>
    </source>
</evidence>
<dbReference type="Proteomes" id="UP000655751">
    <property type="component" value="Unassembled WGS sequence"/>
</dbReference>
<keyword evidence="2" id="KW-1185">Reference proteome</keyword>
<dbReference type="EMBL" id="JADMLG010000006">
    <property type="protein sequence ID" value="MBH0778059.1"/>
    <property type="molecule type" value="Genomic_DNA"/>
</dbReference>
<accession>A0A931IB10</accession>
<dbReference type="AlphaFoldDB" id="A0A931IB10"/>
<organism evidence="1 2">
    <name type="scientific">Nocardia bovistercoris</name>
    <dbReference type="NCBI Taxonomy" id="2785916"/>
    <lineage>
        <taxon>Bacteria</taxon>
        <taxon>Bacillati</taxon>
        <taxon>Actinomycetota</taxon>
        <taxon>Actinomycetes</taxon>
        <taxon>Mycobacteriales</taxon>
        <taxon>Nocardiaceae</taxon>
        <taxon>Nocardia</taxon>
    </lineage>
</organism>
<comment type="caution">
    <text evidence="1">The sequence shown here is derived from an EMBL/GenBank/DDBJ whole genome shotgun (WGS) entry which is preliminary data.</text>
</comment>
<evidence type="ECO:0000313" key="1">
    <source>
        <dbReference type="EMBL" id="MBH0778059.1"/>
    </source>
</evidence>
<dbReference type="RefSeq" id="WP_198428590.1">
    <property type="nucleotide sequence ID" value="NZ_JADMLG010000006.1"/>
</dbReference>
<name>A0A931IB10_9NOCA</name>
<proteinExistence type="predicted"/>
<reference evidence="1" key="1">
    <citation type="submission" date="2020-11" db="EMBL/GenBank/DDBJ databases">
        <title>Nocardia NEAU-351.nov., a novel actinomycete isolated from the cow dung.</title>
        <authorList>
            <person name="Zhang X."/>
        </authorList>
    </citation>
    <scope>NUCLEOTIDE SEQUENCE</scope>
    <source>
        <strain evidence="1">NEAU-351</strain>
    </source>
</reference>